<comment type="similarity">
    <text evidence="1">Belongs to the RelE toxin family.</text>
</comment>
<dbReference type="PANTHER" id="PTHR35601">
    <property type="entry name" value="TOXIN RELE"/>
    <property type="match status" value="1"/>
</dbReference>
<dbReference type="InterPro" id="IPR007712">
    <property type="entry name" value="RelE/ParE_toxin"/>
</dbReference>
<organism evidence="3 4">
    <name type="scientific">Carnobacterium viridans</name>
    <dbReference type="NCBI Taxonomy" id="174587"/>
    <lineage>
        <taxon>Bacteria</taxon>
        <taxon>Bacillati</taxon>
        <taxon>Bacillota</taxon>
        <taxon>Bacilli</taxon>
        <taxon>Lactobacillales</taxon>
        <taxon>Carnobacteriaceae</taxon>
        <taxon>Carnobacterium</taxon>
    </lineage>
</organism>
<accession>A0A1H0Z9T9</accession>
<dbReference type="EMBL" id="FNJW01000008">
    <property type="protein sequence ID" value="SDQ24140.1"/>
    <property type="molecule type" value="Genomic_DNA"/>
</dbReference>
<dbReference type="OrthoDB" id="9805098at2"/>
<evidence type="ECO:0000313" key="4">
    <source>
        <dbReference type="Proteomes" id="UP000199481"/>
    </source>
</evidence>
<dbReference type="InterPro" id="IPR035093">
    <property type="entry name" value="RelE/ParE_toxin_dom_sf"/>
</dbReference>
<dbReference type="AlphaFoldDB" id="A0A1H0Z9T9"/>
<name>A0A1H0Z9T9_9LACT</name>
<gene>
    <name evidence="3" type="ORF">SAMN04487752_1395</name>
</gene>
<keyword evidence="2" id="KW-1277">Toxin-antitoxin system</keyword>
<proteinExistence type="inferred from homology"/>
<dbReference type="SUPFAM" id="SSF143011">
    <property type="entry name" value="RelE-like"/>
    <property type="match status" value="1"/>
</dbReference>
<keyword evidence="4" id="KW-1185">Reference proteome</keyword>
<evidence type="ECO:0000313" key="3">
    <source>
        <dbReference type="EMBL" id="SDQ24140.1"/>
    </source>
</evidence>
<evidence type="ECO:0000256" key="2">
    <source>
        <dbReference type="ARBA" id="ARBA00022649"/>
    </source>
</evidence>
<protein>
    <submittedName>
        <fullName evidence="3">mRNA interferase RelE/StbE</fullName>
    </submittedName>
</protein>
<dbReference type="Gene3D" id="3.30.2310.20">
    <property type="entry name" value="RelE-like"/>
    <property type="match status" value="1"/>
</dbReference>
<sequence>MNSGYQVAFEKGAQKALKKMDKHQSLLIMGWIQKNLVNCTDPRKQGKGLTANRSGEWRYRIGDYRLIADISDERVPILMLEIGHRKDSYK</sequence>
<reference evidence="4" key="1">
    <citation type="submission" date="2016-10" db="EMBL/GenBank/DDBJ databases">
        <authorList>
            <person name="Varghese N."/>
            <person name="Submissions S."/>
        </authorList>
    </citation>
    <scope>NUCLEOTIDE SEQUENCE [LARGE SCALE GENOMIC DNA]</scope>
    <source>
        <strain evidence="4">MPL-11</strain>
    </source>
</reference>
<dbReference type="RefSeq" id="WP_089976485.1">
    <property type="nucleotide sequence ID" value="NZ_CP084916.1"/>
</dbReference>
<evidence type="ECO:0000256" key="1">
    <source>
        <dbReference type="ARBA" id="ARBA00006226"/>
    </source>
</evidence>
<dbReference type="PANTHER" id="PTHR35601:SF1">
    <property type="entry name" value="TOXIN RELE"/>
    <property type="match status" value="1"/>
</dbReference>
<dbReference type="Proteomes" id="UP000199481">
    <property type="component" value="Unassembled WGS sequence"/>
</dbReference>
<dbReference type="Pfam" id="PF05016">
    <property type="entry name" value="ParE_toxin"/>
    <property type="match status" value="1"/>
</dbReference>